<comment type="similarity">
    <text evidence="3">Belongs to the acetyltransferase family. NAA40 subfamily.</text>
</comment>
<organism evidence="14 15">
    <name type="scientific">Aspergillus heteromorphus CBS 117.55</name>
    <dbReference type="NCBI Taxonomy" id="1448321"/>
    <lineage>
        <taxon>Eukaryota</taxon>
        <taxon>Fungi</taxon>
        <taxon>Dikarya</taxon>
        <taxon>Ascomycota</taxon>
        <taxon>Pezizomycotina</taxon>
        <taxon>Eurotiomycetes</taxon>
        <taxon>Eurotiomycetidae</taxon>
        <taxon>Eurotiales</taxon>
        <taxon>Aspergillaceae</taxon>
        <taxon>Aspergillus</taxon>
        <taxon>Aspergillus subgen. Circumdati</taxon>
    </lineage>
</organism>
<dbReference type="Gene3D" id="3.40.630.30">
    <property type="match status" value="1"/>
</dbReference>
<keyword evidence="7 14" id="KW-0808">Transferase</keyword>
<feature type="compositionally biased region" description="Polar residues" evidence="12">
    <location>
        <begin position="7"/>
        <end position="27"/>
    </location>
</feature>
<reference evidence="14 15" key="1">
    <citation type="submission" date="2016-12" db="EMBL/GenBank/DDBJ databases">
        <title>The genomes of Aspergillus section Nigri reveals drivers in fungal speciation.</title>
        <authorList>
            <consortium name="DOE Joint Genome Institute"/>
            <person name="Vesth T.C."/>
            <person name="Nybo J."/>
            <person name="Theobald S."/>
            <person name="Brandl J."/>
            <person name="Frisvad J.C."/>
            <person name="Nielsen K.F."/>
            <person name="Lyhne E.K."/>
            <person name="Kogle M.E."/>
            <person name="Kuo A."/>
            <person name="Riley R."/>
            <person name="Clum A."/>
            <person name="Nolan M."/>
            <person name="Lipzen A."/>
            <person name="Salamov A."/>
            <person name="Henrissat B."/>
            <person name="Wiebenga A."/>
            <person name="De Vries R.P."/>
            <person name="Grigoriev I.V."/>
            <person name="Mortensen U.H."/>
            <person name="Andersen M.R."/>
            <person name="Baker S.E."/>
        </authorList>
    </citation>
    <scope>NUCLEOTIDE SEQUENCE [LARGE SCALE GENOMIC DNA]</scope>
    <source>
        <strain evidence="14 15">CBS 117.55</strain>
    </source>
</reference>
<dbReference type="GO" id="GO:0005737">
    <property type="term" value="C:cytoplasm"/>
    <property type="evidence" value="ECO:0007669"/>
    <property type="project" value="UniProtKB-SubCell"/>
</dbReference>
<dbReference type="EMBL" id="MSFL01000008">
    <property type="protein sequence ID" value="PWY86080.1"/>
    <property type="molecule type" value="Genomic_DNA"/>
</dbReference>
<evidence type="ECO:0000256" key="8">
    <source>
        <dbReference type="ARBA" id="ARBA00023242"/>
    </source>
</evidence>
<comment type="caution">
    <text evidence="14">The sequence shown here is derived from an EMBL/GenBank/DDBJ whole genome shotgun (WGS) entry which is preliminary data.</text>
</comment>
<dbReference type="PROSITE" id="PS51186">
    <property type="entry name" value="GNAT"/>
    <property type="match status" value="1"/>
</dbReference>
<dbReference type="OrthoDB" id="424551at2759"/>
<evidence type="ECO:0000256" key="1">
    <source>
        <dbReference type="ARBA" id="ARBA00004123"/>
    </source>
</evidence>
<dbReference type="GO" id="GO:0010485">
    <property type="term" value="F:histone H4 acetyltransferase activity"/>
    <property type="evidence" value="ECO:0007669"/>
    <property type="project" value="InterPro"/>
</dbReference>
<dbReference type="Proteomes" id="UP000247233">
    <property type="component" value="Unassembled WGS sequence"/>
</dbReference>
<keyword evidence="6" id="KW-0963">Cytoplasm</keyword>
<dbReference type="GO" id="GO:0043998">
    <property type="term" value="F:histone H2A acetyltransferase activity"/>
    <property type="evidence" value="ECO:0007669"/>
    <property type="project" value="InterPro"/>
</dbReference>
<sequence length="298" mass="33156">MMRRITPISSPWSNAPTPSQSTNSSMLMSRRIFSPSPERPELAPAAARVQAQVLTPTTPLQTPPTTPQPTPPPTAPTLTPTYNISISSASTLPPHDLTQCFDLISLTSADAYRDSSVGWSPTKKRREMKLPDMKYLVVRRVQTQDRADGDAGSDRATTEKEKQKGGEGEKEKKEGGRKEEEEEEEEEGDILGFLSFMITYEDGLEVIYCYEVHVTPSMRGQGIGRRLLASMMEIGRRIGMEKAMLTVFKANVSAQRLYEALGLVTDESSPRPRRLRNGMVKEADYRIMSVRLDGGPYV</sequence>
<dbReference type="STRING" id="1448321.A0A317WP76"/>
<evidence type="ECO:0000256" key="11">
    <source>
        <dbReference type="ARBA" id="ARBA00049524"/>
    </source>
</evidence>
<feature type="region of interest" description="Disordered" evidence="12">
    <location>
        <begin position="1"/>
        <end position="80"/>
    </location>
</feature>
<accession>A0A317WP76</accession>
<feature type="compositionally biased region" description="Basic and acidic residues" evidence="12">
    <location>
        <begin position="142"/>
        <end position="179"/>
    </location>
</feature>
<evidence type="ECO:0000256" key="6">
    <source>
        <dbReference type="ARBA" id="ARBA00022490"/>
    </source>
</evidence>
<feature type="region of interest" description="Disordered" evidence="12">
    <location>
        <begin position="142"/>
        <end position="188"/>
    </location>
</feature>
<evidence type="ECO:0000256" key="10">
    <source>
        <dbReference type="ARBA" id="ARBA00047821"/>
    </source>
</evidence>
<name>A0A317WP76_9EURO</name>
<gene>
    <name evidence="14" type="ORF">BO70DRAFT_378747</name>
</gene>
<dbReference type="GO" id="GO:1990189">
    <property type="term" value="F:protein N-terminal-serine acetyltransferase activity"/>
    <property type="evidence" value="ECO:0007669"/>
    <property type="project" value="UniProtKB-EC"/>
</dbReference>
<dbReference type="SUPFAM" id="SSF55729">
    <property type="entry name" value="Acyl-CoA N-acyltransferases (Nat)"/>
    <property type="match status" value="1"/>
</dbReference>
<evidence type="ECO:0000313" key="14">
    <source>
        <dbReference type="EMBL" id="PWY86080.1"/>
    </source>
</evidence>
<keyword evidence="15" id="KW-1185">Reference proteome</keyword>
<evidence type="ECO:0000256" key="7">
    <source>
        <dbReference type="ARBA" id="ARBA00022679"/>
    </source>
</evidence>
<comment type="catalytic activity">
    <reaction evidence="10">
        <text>N-terminal L-seryl-[histone H2A] + acetyl-CoA = N-terminal N(alpha)-acetyl-L-seryl-[histone H2A] + CoA + H(+)</text>
        <dbReference type="Rhea" id="RHEA:50600"/>
        <dbReference type="Rhea" id="RHEA-COMP:12742"/>
        <dbReference type="Rhea" id="RHEA-COMP:12744"/>
        <dbReference type="ChEBI" id="CHEBI:15378"/>
        <dbReference type="ChEBI" id="CHEBI:57287"/>
        <dbReference type="ChEBI" id="CHEBI:57288"/>
        <dbReference type="ChEBI" id="CHEBI:64738"/>
        <dbReference type="ChEBI" id="CHEBI:83690"/>
        <dbReference type="EC" id="2.3.1.257"/>
    </reaction>
</comment>
<dbReference type="VEuPathDB" id="FungiDB:BO70DRAFT_378747"/>
<evidence type="ECO:0000256" key="5">
    <source>
        <dbReference type="ARBA" id="ARBA00015043"/>
    </source>
</evidence>
<keyword evidence="8" id="KW-0539">Nucleus</keyword>
<dbReference type="AlphaFoldDB" id="A0A317WP76"/>
<dbReference type="PANTHER" id="PTHR20531:SF1">
    <property type="entry name" value="N-ALPHA-ACETYLTRANSFERASE 40"/>
    <property type="match status" value="1"/>
</dbReference>
<dbReference type="InterPro" id="IPR039949">
    <property type="entry name" value="NAA40"/>
</dbReference>
<protein>
    <recommendedName>
        <fullName evidence="5">N-alpha-acetyltransferase 40</fullName>
        <ecNumber evidence="4">2.3.1.257</ecNumber>
    </recommendedName>
</protein>
<evidence type="ECO:0000256" key="12">
    <source>
        <dbReference type="SAM" id="MobiDB-lite"/>
    </source>
</evidence>
<dbReference type="Pfam" id="PF00583">
    <property type="entry name" value="Acetyltransf_1"/>
    <property type="match status" value="1"/>
</dbReference>
<comment type="catalytic activity">
    <reaction evidence="11">
        <text>N-terminal L-seryl-[histone H4] + acetyl-CoA = N-terminal N(alpha)-acetyl-L-seryl-[histone H4] + CoA + H(+)</text>
        <dbReference type="Rhea" id="RHEA:50596"/>
        <dbReference type="Rhea" id="RHEA-COMP:12740"/>
        <dbReference type="Rhea" id="RHEA-COMP:12743"/>
        <dbReference type="ChEBI" id="CHEBI:15378"/>
        <dbReference type="ChEBI" id="CHEBI:57287"/>
        <dbReference type="ChEBI" id="CHEBI:57288"/>
        <dbReference type="ChEBI" id="CHEBI:64738"/>
        <dbReference type="ChEBI" id="CHEBI:83690"/>
        <dbReference type="EC" id="2.3.1.257"/>
    </reaction>
</comment>
<feature type="domain" description="N-acetyltransferase" evidence="13">
    <location>
        <begin position="136"/>
        <end position="284"/>
    </location>
</feature>
<evidence type="ECO:0000259" key="13">
    <source>
        <dbReference type="PROSITE" id="PS51186"/>
    </source>
</evidence>
<proteinExistence type="inferred from homology"/>
<dbReference type="EC" id="2.3.1.257" evidence="4"/>
<evidence type="ECO:0000256" key="2">
    <source>
        <dbReference type="ARBA" id="ARBA00004496"/>
    </source>
</evidence>
<dbReference type="InterPro" id="IPR016181">
    <property type="entry name" value="Acyl_CoA_acyltransferase"/>
</dbReference>
<evidence type="ECO:0000256" key="9">
    <source>
        <dbReference type="ARBA" id="ARBA00023315"/>
    </source>
</evidence>
<dbReference type="RefSeq" id="XP_025400632.1">
    <property type="nucleotide sequence ID" value="XM_025545290.1"/>
</dbReference>
<feature type="compositionally biased region" description="Low complexity" evidence="12">
    <location>
        <begin position="42"/>
        <end position="60"/>
    </location>
</feature>
<dbReference type="PANTHER" id="PTHR20531">
    <property type="entry name" value="N-ALPHA-ACETYLTRANSFERASE 40"/>
    <property type="match status" value="1"/>
</dbReference>
<dbReference type="GeneID" id="37067527"/>
<dbReference type="InterPro" id="IPR000182">
    <property type="entry name" value="GNAT_dom"/>
</dbReference>
<comment type="subcellular location">
    <subcellularLocation>
        <location evidence="2">Cytoplasm</location>
    </subcellularLocation>
    <subcellularLocation>
        <location evidence="1">Nucleus</location>
    </subcellularLocation>
</comment>
<dbReference type="CDD" id="cd04301">
    <property type="entry name" value="NAT_SF"/>
    <property type="match status" value="1"/>
</dbReference>
<keyword evidence="9 14" id="KW-0012">Acyltransferase</keyword>
<dbReference type="GO" id="GO:0005634">
    <property type="term" value="C:nucleus"/>
    <property type="evidence" value="ECO:0007669"/>
    <property type="project" value="UniProtKB-SubCell"/>
</dbReference>
<evidence type="ECO:0000256" key="3">
    <source>
        <dbReference type="ARBA" id="ARBA00008870"/>
    </source>
</evidence>
<evidence type="ECO:0000256" key="4">
    <source>
        <dbReference type="ARBA" id="ARBA00012950"/>
    </source>
</evidence>
<evidence type="ECO:0000313" key="15">
    <source>
        <dbReference type="Proteomes" id="UP000247233"/>
    </source>
</evidence>
<feature type="compositionally biased region" description="Pro residues" evidence="12">
    <location>
        <begin position="61"/>
        <end position="75"/>
    </location>
</feature>